<evidence type="ECO:0000313" key="8">
    <source>
        <dbReference type="EMBL" id="TCO52005.1"/>
    </source>
</evidence>
<name>A0A4R2JC00_9ACTN</name>
<evidence type="ECO:0000256" key="1">
    <source>
        <dbReference type="ARBA" id="ARBA00000085"/>
    </source>
</evidence>
<evidence type="ECO:0000259" key="7">
    <source>
        <dbReference type="Pfam" id="PF02518"/>
    </source>
</evidence>
<keyword evidence="5" id="KW-0902">Two-component regulatory system</keyword>
<dbReference type="AlphaFoldDB" id="A0A4R2JC00"/>
<organism evidence="8 9">
    <name type="scientific">Kribbella antiqua</name>
    <dbReference type="NCBI Taxonomy" id="2512217"/>
    <lineage>
        <taxon>Bacteria</taxon>
        <taxon>Bacillati</taxon>
        <taxon>Actinomycetota</taxon>
        <taxon>Actinomycetes</taxon>
        <taxon>Propionibacteriales</taxon>
        <taxon>Kribbellaceae</taxon>
        <taxon>Kribbella</taxon>
    </lineage>
</organism>
<dbReference type="EMBL" id="SLWR01000001">
    <property type="protein sequence ID" value="TCO52005.1"/>
    <property type="molecule type" value="Genomic_DNA"/>
</dbReference>
<evidence type="ECO:0000256" key="5">
    <source>
        <dbReference type="ARBA" id="ARBA00023012"/>
    </source>
</evidence>
<comment type="catalytic activity">
    <reaction evidence="1">
        <text>ATP + protein L-histidine = ADP + protein N-phospho-L-histidine.</text>
        <dbReference type="EC" id="2.7.13.3"/>
    </reaction>
</comment>
<keyword evidence="6" id="KW-1133">Transmembrane helix</keyword>
<evidence type="ECO:0000313" key="9">
    <source>
        <dbReference type="Proteomes" id="UP000295573"/>
    </source>
</evidence>
<dbReference type="Gene3D" id="3.30.565.10">
    <property type="entry name" value="Histidine kinase-like ATPase, C-terminal domain"/>
    <property type="match status" value="1"/>
</dbReference>
<keyword evidence="3" id="KW-0808">Transferase</keyword>
<comment type="caution">
    <text evidence="8">The sequence shown here is derived from an EMBL/GenBank/DDBJ whole genome shotgun (WGS) entry which is preliminary data.</text>
</comment>
<gene>
    <name evidence="8" type="ORF">EV646_1011001</name>
</gene>
<dbReference type="SUPFAM" id="SSF55874">
    <property type="entry name" value="ATPase domain of HSP90 chaperone/DNA topoisomerase II/histidine kinase"/>
    <property type="match status" value="1"/>
</dbReference>
<dbReference type="CDD" id="cd16917">
    <property type="entry name" value="HATPase_UhpB-NarQ-NarX-like"/>
    <property type="match status" value="1"/>
</dbReference>
<evidence type="ECO:0000256" key="2">
    <source>
        <dbReference type="ARBA" id="ARBA00012438"/>
    </source>
</evidence>
<feature type="transmembrane region" description="Helical" evidence="6">
    <location>
        <begin position="144"/>
        <end position="160"/>
    </location>
</feature>
<feature type="transmembrane region" description="Helical" evidence="6">
    <location>
        <begin position="73"/>
        <end position="99"/>
    </location>
</feature>
<keyword evidence="6" id="KW-0472">Membrane</keyword>
<dbReference type="GO" id="GO:0004673">
    <property type="term" value="F:protein histidine kinase activity"/>
    <property type="evidence" value="ECO:0007669"/>
    <property type="project" value="UniProtKB-EC"/>
</dbReference>
<evidence type="ECO:0000256" key="3">
    <source>
        <dbReference type="ARBA" id="ARBA00022679"/>
    </source>
</evidence>
<feature type="transmembrane region" description="Helical" evidence="6">
    <location>
        <begin position="43"/>
        <end position="61"/>
    </location>
</feature>
<dbReference type="PANTHER" id="PTHR24421">
    <property type="entry name" value="NITRATE/NITRITE SENSOR PROTEIN NARX-RELATED"/>
    <property type="match status" value="1"/>
</dbReference>
<evidence type="ECO:0000256" key="6">
    <source>
        <dbReference type="SAM" id="Phobius"/>
    </source>
</evidence>
<dbReference type="RefSeq" id="WP_132144269.1">
    <property type="nucleotide sequence ID" value="NZ_SLWR01000001.1"/>
</dbReference>
<sequence length="552" mass="57700">MPPYAAFWTAAHVRRREIVIGLAGGTFGVLSEHAAIVRGQPGVWLPDLAVGLVFLGAGLLVRRTAAVDTASPATGTATLLGAVAVTWFAGNIAWPALYWHRGPLLHLLLAYPGWRVSSRLGRLLISLAYVAAVVPPIWGSDAVAIALSIVFVAGVTVQHRPGTGTAHGARRAAVWAAGALGAVLIAGAAARMTVTAGAAVLPALWAYQVVLCAVAVGVAAGLRRSRPAKVADLVVELGETRSGTLRDALAHALGDPTLQVGFWLAERHQYVDPAGSPVAVQPLGGGQAATFVTRNDGPFAVLVHDAAILTDPALAKAVADTTRLTASHVVLQAEVRVRLAELAASRRRLLVAGDDERQRIEQRLRDGAHGRLVRTMATLRSAAADTEAPEALGRAYGHLDGTLADLQELARGLHPRELANGLGDALAALVERNPTPVRLTTTNRRYPPEVEVTAYYVCAEALANVAKYAATSQVTVEVAQRNDRLCVTIADDGPGGADLVRGSGLIGLTDRVETLGGTLTVHSPPGAGTRLVAELPLDTEQRISSADFGRKQ</sequence>
<keyword evidence="4 8" id="KW-0418">Kinase</keyword>
<dbReference type="Pfam" id="PF02518">
    <property type="entry name" value="HATPase_c"/>
    <property type="match status" value="1"/>
</dbReference>
<dbReference type="OrthoDB" id="3217947at2"/>
<dbReference type="EC" id="2.7.13.3" evidence="2"/>
<dbReference type="InterPro" id="IPR050482">
    <property type="entry name" value="Sensor_HK_TwoCompSys"/>
</dbReference>
<dbReference type="PANTHER" id="PTHR24421:SF10">
    <property type="entry name" value="NITRATE_NITRITE SENSOR PROTEIN NARQ"/>
    <property type="match status" value="1"/>
</dbReference>
<dbReference type="GO" id="GO:0000160">
    <property type="term" value="P:phosphorelay signal transduction system"/>
    <property type="evidence" value="ECO:0007669"/>
    <property type="project" value="UniProtKB-KW"/>
</dbReference>
<keyword evidence="9" id="KW-1185">Reference proteome</keyword>
<reference evidence="8 9" key="1">
    <citation type="journal article" date="2015" name="Stand. Genomic Sci.">
        <title>Genomic Encyclopedia of Bacterial and Archaeal Type Strains, Phase III: the genomes of soil and plant-associated and newly described type strains.</title>
        <authorList>
            <person name="Whitman W.B."/>
            <person name="Woyke T."/>
            <person name="Klenk H.P."/>
            <person name="Zhou Y."/>
            <person name="Lilburn T.G."/>
            <person name="Beck B.J."/>
            <person name="De Vos P."/>
            <person name="Vandamme P."/>
            <person name="Eisen J.A."/>
            <person name="Garrity G."/>
            <person name="Hugenholtz P."/>
            <person name="Kyrpides N.C."/>
        </authorList>
    </citation>
    <scope>NUCLEOTIDE SEQUENCE [LARGE SCALE GENOMIC DNA]</scope>
    <source>
        <strain evidence="8 9">VKM Ac-2541</strain>
    </source>
</reference>
<feature type="transmembrane region" description="Helical" evidence="6">
    <location>
        <begin position="172"/>
        <end position="192"/>
    </location>
</feature>
<keyword evidence="6" id="KW-0812">Transmembrane</keyword>
<feature type="transmembrane region" description="Helical" evidence="6">
    <location>
        <begin position="204"/>
        <end position="222"/>
    </location>
</feature>
<protein>
    <recommendedName>
        <fullName evidence="2">histidine kinase</fullName>
        <ecNumber evidence="2">2.7.13.3</ecNumber>
    </recommendedName>
</protein>
<proteinExistence type="predicted"/>
<accession>A0A4R2JC00</accession>
<dbReference type="Proteomes" id="UP000295573">
    <property type="component" value="Unassembled WGS sequence"/>
</dbReference>
<dbReference type="InterPro" id="IPR036890">
    <property type="entry name" value="HATPase_C_sf"/>
</dbReference>
<evidence type="ECO:0000256" key="4">
    <source>
        <dbReference type="ARBA" id="ARBA00022777"/>
    </source>
</evidence>
<dbReference type="InterPro" id="IPR003594">
    <property type="entry name" value="HATPase_dom"/>
</dbReference>
<feature type="domain" description="Histidine kinase/HSP90-like ATPase" evidence="7">
    <location>
        <begin position="451"/>
        <end position="538"/>
    </location>
</feature>